<dbReference type="GO" id="GO:0006631">
    <property type="term" value="P:fatty acid metabolic process"/>
    <property type="evidence" value="ECO:0007669"/>
    <property type="project" value="TreeGrafter"/>
</dbReference>
<dbReference type="EMBL" id="CAFAAI010000049">
    <property type="protein sequence ID" value="CAB4790788.1"/>
    <property type="molecule type" value="Genomic_DNA"/>
</dbReference>
<dbReference type="Pfam" id="PF13193">
    <property type="entry name" value="AMP-binding_C"/>
    <property type="match status" value="1"/>
</dbReference>
<dbReference type="GO" id="GO:0031956">
    <property type="term" value="F:medium-chain fatty acid-CoA ligase activity"/>
    <property type="evidence" value="ECO:0007669"/>
    <property type="project" value="TreeGrafter"/>
</dbReference>
<organism evidence="4">
    <name type="scientific">freshwater metagenome</name>
    <dbReference type="NCBI Taxonomy" id="449393"/>
    <lineage>
        <taxon>unclassified sequences</taxon>
        <taxon>metagenomes</taxon>
        <taxon>ecological metagenomes</taxon>
    </lineage>
</organism>
<dbReference type="InterPro" id="IPR000873">
    <property type="entry name" value="AMP-dep_synth/lig_dom"/>
</dbReference>
<evidence type="ECO:0000256" key="1">
    <source>
        <dbReference type="ARBA" id="ARBA00006432"/>
    </source>
</evidence>
<sequence length="450" mass="47251">MLAARGVNPGDRVALQTPKSSEALIVYLGCIRAGAVLVPLNPGATESELGYLLADASPALVIADPTLAAARTSLPLMLIDSRLGANSLAVIDDQPTTPPLFVPTAHTLAAMVYTSGTTGRPKGAALSHANLTSNAIALASEWGFSSSDRLLHLLPIFHVHGLFVATNCTIAGGGSMVLAPRFEVDVVLDQLPSCTVMMGVPTFYTRLLADPRFGADTCHNARLIISGSAPLLASTHVEFEQRAGQVILERYGMSETSMLTSNPLHGTRKPGTVGPALRGVSVRVVHPDTHQLQPVGEIGDIEVAGPNVFSGYWNRPELNATEFTADGFFRTGDVGTIDADGYVTIVGREKDLIITGGLNVYPKEIEEAIDAQPGVACSAVIGVPDADFGEAVVAVVVALDGATLDVAGMREALRVVLAAYKVPKQIHVVDALPHNAMGKVEKSKLRNTYA</sequence>
<dbReference type="InterPro" id="IPR045851">
    <property type="entry name" value="AMP-bd_C_sf"/>
</dbReference>
<proteinExistence type="inferred from homology"/>
<evidence type="ECO:0000313" key="4">
    <source>
        <dbReference type="EMBL" id="CAB4790788.1"/>
    </source>
</evidence>
<accession>A0A6J6X6H2</accession>
<dbReference type="InterPro" id="IPR025110">
    <property type="entry name" value="AMP-bd_C"/>
</dbReference>
<reference evidence="4" key="1">
    <citation type="submission" date="2020-05" db="EMBL/GenBank/DDBJ databases">
        <authorList>
            <person name="Chiriac C."/>
            <person name="Salcher M."/>
            <person name="Ghai R."/>
            <person name="Kavagutti S V."/>
        </authorList>
    </citation>
    <scope>NUCLEOTIDE SEQUENCE</scope>
</reference>
<gene>
    <name evidence="4" type="ORF">UFOPK2992_00418</name>
</gene>
<dbReference type="InterPro" id="IPR020845">
    <property type="entry name" value="AMP-binding_CS"/>
</dbReference>
<dbReference type="CDD" id="cd05941">
    <property type="entry name" value="MCS"/>
    <property type="match status" value="1"/>
</dbReference>
<dbReference type="InterPro" id="IPR042099">
    <property type="entry name" value="ANL_N_sf"/>
</dbReference>
<feature type="domain" description="AMP-dependent synthetase/ligase" evidence="2">
    <location>
        <begin position="1"/>
        <end position="313"/>
    </location>
</feature>
<dbReference type="Gene3D" id="3.40.50.12780">
    <property type="entry name" value="N-terminal domain of ligase-like"/>
    <property type="match status" value="1"/>
</dbReference>
<dbReference type="Gene3D" id="3.30.300.30">
    <property type="match status" value="1"/>
</dbReference>
<dbReference type="PROSITE" id="PS00455">
    <property type="entry name" value="AMP_BINDING"/>
    <property type="match status" value="1"/>
</dbReference>
<protein>
    <submittedName>
        <fullName evidence="4">Unannotated protein</fullName>
    </submittedName>
</protein>
<dbReference type="Pfam" id="PF00501">
    <property type="entry name" value="AMP-binding"/>
    <property type="match status" value="1"/>
</dbReference>
<dbReference type="AlphaFoldDB" id="A0A6J6X6H2"/>
<evidence type="ECO:0000259" key="2">
    <source>
        <dbReference type="Pfam" id="PF00501"/>
    </source>
</evidence>
<dbReference type="SUPFAM" id="SSF56801">
    <property type="entry name" value="Acetyl-CoA synthetase-like"/>
    <property type="match status" value="1"/>
</dbReference>
<dbReference type="NCBIfam" id="NF005702">
    <property type="entry name" value="PRK07514.1"/>
    <property type="match status" value="1"/>
</dbReference>
<dbReference type="PANTHER" id="PTHR43201:SF8">
    <property type="entry name" value="ACYL-COA SYNTHETASE FAMILY MEMBER 3"/>
    <property type="match status" value="1"/>
</dbReference>
<comment type="similarity">
    <text evidence="1">Belongs to the ATP-dependent AMP-binding enzyme family.</text>
</comment>
<feature type="domain" description="AMP-binding enzyme C-terminal" evidence="3">
    <location>
        <begin position="364"/>
        <end position="439"/>
    </location>
</feature>
<dbReference type="PANTHER" id="PTHR43201">
    <property type="entry name" value="ACYL-COA SYNTHETASE"/>
    <property type="match status" value="1"/>
</dbReference>
<name>A0A6J6X6H2_9ZZZZ</name>
<evidence type="ECO:0000259" key="3">
    <source>
        <dbReference type="Pfam" id="PF13193"/>
    </source>
</evidence>